<accession>A0A4R7KWR8</accession>
<organism evidence="1 2">
    <name type="scientific">Fonticella tunisiensis</name>
    <dbReference type="NCBI Taxonomy" id="1096341"/>
    <lineage>
        <taxon>Bacteria</taxon>
        <taxon>Bacillati</taxon>
        <taxon>Bacillota</taxon>
        <taxon>Clostridia</taxon>
        <taxon>Eubacteriales</taxon>
        <taxon>Clostridiaceae</taxon>
        <taxon>Fonticella</taxon>
    </lineage>
</organism>
<evidence type="ECO:0008006" key="3">
    <source>
        <dbReference type="Google" id="ProtNLM"/>
    </source>
</evidence>
<dbReference type="EMBL" id="SOAZ01000002">
    <property type="protein sequence ID" value="TDT63430.1"/>
    <property type="molecule type" value="Genomic_DNA"/>
</dbReference>
<dbReference type="AlphaFoldDB" id="A0A4R7KWR8"/>
<sequence length="115" mass="13103">MLKVNGVVIATPKTFKVTISDLDGESNRNAKGELIRDRIAVKRKLECEWPPLTMAEISAILQAVKDIYFQVEYPDPMEGTMVTKTFYVGDRTSPMYRNNNGNILWEGLSMNFIEK</sequence>
<comment type="caution">
    <text evidence="1">The sequence shown here is derived from an EMBL/GenBank/DDBJ whole genome shotgun (WGS) entry which is preliminary data.</text>
</comment>
<gene>
    <name evidence="1" type="ORF">EDD71_102192</name>
</gene>
<evidence type="ECO:0000313" key="2">
    <source>
        <dbReference type="Proteomes" id="UP000295325"/>
    </source>
</evidence>
<dbReference type="InterPro" id="IPR046557">
    <property type="entry name" value="DUF6711"/>
</dbReference>
<dbReference type="Pfam" id="PF20458">
    <property type="entry name" value="DUF6711"/>
    <property type="match status" value="1"/>
</dbReference>
<dbReference type="Proteomes" id="UP000295325">
    <property type="component" value="Unassembled WGS sequence"/>
</dbReference>
<reference evidence="1 2" key="1">
    <citation type="submission" date="2019-03" db="EMBL/GenBank/DDBJ databases">
        <title>Genomic Encyclopedia of Type Strains, Phase IV (KMG-IV): sequencing the most valuable type-strain genomes for metagenomic binning, comparative biology and taxonomic classification.</title>
        <authorList>
            <person name="Goeker M."/>
        </authorList>
    </citation>
    <scope>NUCLEOTIDE SEQUENCE [LARGE SCALE GENOMIC DNA]</scope>
    <source>
        <strain evidence="1 2">DSM 24455</strain>
    </source>
</reference>
<evidence type="ECO:0000313" key="1">
    <source>
        <dbReference type="EMBL" id="TDT63430.1"/>
    </source>
</evidence>
<dbReference type="RefSeq" id="WP_133627077.1">
    <property type="nucleotide sequence ID" value="NZ_SOAZ01000002.1"/>
</dbReference>
<keyword evidence="2" id="KW-1185">Reference proteome</keyword>
<dbReference type="OrthoDB" id="1767129at2"/>
<proteinExistence type="predicted"/>
<name>A0A4R7KWR8_9CLOT</name>
<protein>
    <recommendedName>
        <fullName evidence="3">Prophage protein</fullName>
    </recommendedName>
</protein>